<comment type="caution">
    <text evidence="1">The sequence shown here is derived from an EMBL/GenBank/DDBJ whole genome shotgun (WGS) entry which is preliminary data.</text>
</comment>
<evidence type="ECO:0000313" key="1">
    <source>
        <dbReference type="EMBL" id="MBV2128372.1"/>
    </source>
</evidence>
<keyword evidence="2" id="KW-1185">Reference proteome</keyword>
<evidence type="ECO:0000313" key="2">
    <source>
        <dbReference type="Proteomes" id="UP000704611"/>
    </source>
</evidence>
<dbReference type="GO" id="GO:0003887">
    <property type="term" value="F:DNA-directed DNA polymerase activity"/>
    <property type="evidence" value="ECO:0007669"/>
    <property type="project" value="UniProtKB-EC"/>
</dbReference>
<gene>
    <name evidence="1" type="primary">holB</name>
    <name evidence="1" type="ORF">KQY15_04615</name>
</gene>
<dbReference type="EC" id="2.7.7.7" evidence="1"/>
<organism evidence="1 2">
    <name type="scientific">Arsukibacterium indicum</name>
    <dbReference type="NCBI Taxonomy" id="2848612"/>
    <lineage>
        <taxon>Bacteria</taxon>
        <taxon>Pseudomonadati</taxon>
        <taxon>Pseudomonadota</taxon>
        <taxon>Gammaproteobacteria</taxon>
        <taxon>Chromatiales</taxon>
        <taxon>Chromatiaceae</taxon>
        <taxon>Arsukibacterium</taxon>
    </lineage>
</organism>
<proteinExistence type="predicted"/>
<sequence length="307" mass="33690">MAELYPWFQPQFSQMLSLIKQQQLAHALVLCGQDGIGKSALADALAAVLLCKNRQSDGACGQCKSCLLRHAGNHADLLHLRTDTQHLGVDAIRQLNNFTQGAAQQHGNRVAIIPKADSMTEAAANALLKTLEEPPAGCFIVLVTSNYLQLSATIRSRCQQWQLSAANQTDTAQWLSTKITKPPPAFLLEYCQGAPLKALSLLENGTAESLSDTLRLLDEYFNGKLLLSAAVKQLDGQAELSGLLSFYIRQRLAQPLAFLKQQAVLTAYQRWCRDATRIIGQNSALALTDLLTELKTLLQHPEAKWKS</sequence>
<dbReference type="NCBIfam" id="TIGR00678">
    <property type="entry name" value="holB"/>
    <property type="match status" value="1"/>
</dbReference>
<name>A0ABS6MJG8_9GAMM</name>
<reference evidence="1 2" key="1">
    <citation type="submission" date="2021-06" db="EMBL/GenBank/DDBJ databases">
        <title>Rheinheimera indica sp. nov., isolated from deep-sea sediment.</title>
        <authorList>
            <person name="Wang Z."/>
            <person name="Zhang X.-Y."/>
        </authorList>
    </citation>
    <scope>NUCLEOTIDE SEQUENCE [LARGE SCALE GENOMIC DNA]</scope>
    <source>
        <strain evidence="1 2">SM2107</strain>
    </source>
</reference>
<keyword evidence="1" id="KW-0808">Transferase</keyword>
<dbReference type="PANTHER" id="PTHR11669">
    <property type="entry name" value="REPLICATION FACTOR C / DNA POLYMERASE III GAMMA-TAU SUBUNIT"/>
    <property type="match status" value="1"/>
</dbReference>
<dbReference type="PANTHER" id="PTHR11669:SF8">
    <property type="entry name" value="DNA POLYMERASE III SUBUNIT DELTA"/>
    <property type="match status" value="1"/>
</dbReference>
<accession>A0ABS6MJG8</accession>
<dbReference type="Pfam" id="PF13177">
    <property type="entry name" value="DNA_pol3_delta2"/>
    <property type="match status" value="1"/>
</dbReference>
<dbReference type="RefSeq" id="WP_217667708.1">
    <property type="nucleotide sequence ID" value="NZ_JAHRID010000002.1"/>
</dbReference>
<protein>
    <submittedName>
        <fullName evidence="1">DNA polymerase III subunit delta</fullName>
        <ecNumber evidence="1">2.7.7.7</ecNumber>
    </submittedName>
</protein>
<dbReference type="InterPro" id="IPR050238">
    <property type="entry name" value="DNA_Rep/Repair_Clamp_Loader"/>
</dbReference>
<dbReference type="Proteomes" id="UP000704611">
    <property type="component" value="Unassembled WGS sequence"/>
</dbReference>
<dbReference type="InterPro" id="IPR004622">
    <property type="entry name" value="DNA_pol_HolB"/>
</dbReference>
<dbReference type="EMBL" id="JAHRID010000002">
    <property type="protein sequence ID" value="MBV2128372.1"/>
    <property type="molecule type" value="Genomic_DNA"/>
</dbReference>
<keyword evidence="1" id="KW-0548">Nucleotidyltransferase</keyword>